<organism evidence="6 7">
    <name type="scientific">Rhizopogon vesiculosus</name>
    <dbReference type="NCBI Taxonomy" id="180088"/>
    <lineage>
        <taxon>Eukaryota</taxon>
        <taxon>Fungi</taxon>
        <taxon>Dikarya</taxon>
        <taxon>Basidiomycota</taxon>
        <taxon>Agaricomycotina</taxon>
        <taxon>Agaricomycetes</taxon>
        <taxon>Agaricomycetidae</taxon>
        <taxon>Boletales</taxon>
        <taxon>Suillineae</taxon>
        <taxon>Rhizopogonaceae</taxon>
        <taxon>Rhizopogon</taxon>
    </lineage>
</organism>
<dbReference type="Proteomes" id="UP000183567">
    <property type="component" value="Unassembled WGS sequence"/>
</dbReference>
<dbReference type="InterPro" id="IPR029063">
    <property type="entry name" value="SAM-dependent_MTases_sf"/>
</dbReference>
<accession>A0A1J8QV01</accession>
<dbReference type="SUPFAM" id="SSF53335">
    <property type="entry name" value="S-adenosyl-L-methionine-dependent methyltransferases"/>
    <property type="match status" value="1"/>
</dbReference>
<dbReference type="EMBL" id="LVVM01004226">
    <property type="protein sequence ID" value="OJA13290.1"/>
    <property type="molecule type" value="Genomic_DNA"/>
</dbReference>
<keyword evidence="3" id="KW-0808">Transferase</keyword>
<evidence type="ECO:0000256" key="2">
    <source>
        <dbReference type="ARBA" id="ARBA00022603"/>
    </source>
</evidence>
<evidence type="ECO:0000256" key="3">
    <source>
        <dbReference type="ARBA" id="ARBA00022679"/>
    </source>
</evidence>
<sequence length="543" mass="60880">MRRKYHDTVDPPSVRCDQQTRQIDRHCQRHIRPRLQVMHGAGIVSSSSPVAFFKIVPRTDLGEFSIENTDGQLACSLSSATGSTQVALQNAHANDDSQDWLFYPAYPIGFRLHPDSGRTTPREYSTAVFQSYFHRNRQRGAMSHDPSETKPARIPKLSSSVHDINAEKPPFGSRFLTEDQDVWAQNAWDHVPPPEDQTETITASLARQRLAPVPDDDKKTYNEKPAKYWDKFYKTNADNFFRNRKCQAGNITICEIGCGAGNAAFPLLMANKNPNLTIRAYDYSNHAVKLVQTNALYTSPPVGKIEAAVWDLSSLDKLPPGIDPGTVDIIVLVFVFSALHPDEWGKAIANVHKMLKPGGLVLFRDYGRHDLTQLRFKSGRLLEDNFYIRGDKTRVYFFELDELALLFTGSRASPAQKTSTMTEIVDEDEDGATPPPSHLPSQVASPASHTPTEISNLGSDALLDLPSSSPSLPPSSDVHPNLLQPLTHCHPHPLFKIEQLGVDRRLLVNRKRQLKMYRIWMQGKFRSNPDSRLPIGTVQTVQT</sequence>
<dbReference type="OrthoDB" id="417697at2759"/>
<name>A0A1J8QV01_9AGAM</name>
<comment type="caution">
    <text evidence="6">The sequence shown here is derived from an EMBL/GenBank/DDBJ whole genome shotgun (WGS) entry which is preliminary data.</text>
</comment>
<feature type="domain" description="Methyltransferase type 12" evidence="5">
    <location>
        <begin position="255"/>
        <end position="360"/>
    </location>
</feature>
<dbReference type="PANTHER" id="PTHR22809:SF11">
    <property type="entry name" value="TRNA N(3)-METHYLCYTIDINE METHYLTRANSFERASE METTL2"/>
    <property type="match status" value="1"/>
</dbReference>
<evidence type="ECO:0000313" key="7">
    <source>
        <dbReference type="Proteomes" id="UP000183567"/>
    </source>
</evidence>
<keyword evidence="7" id="KW-1185">Reference proteome</keyword>
<gene>
    <name evidence="6" type="ORF">AZE42_10463</name>
</gene>
<dbReference type="GO" id="GO:0032259">
    <property type="term" value="P:methylation"/>
    <property type="evidence" value="ECO:0007669"/>
    <property type="project" value="UniProtKB-KW"/>
</dbReference>
<evidence type="ECO:0000313" key="6">
    <source>
        <dbReference type="EMBL" id="OJA13290.1"/>
    </source>
</evidence>
<dbReference type="InterPro" id="IPR026113">
    <property type="entry name" value="METTL2/6/8-like"/>
</dbReference>
<dbReference type="AlphaFoldDB" id="A0A1J8QV01"/>
<dbReference type="PANTHER" id="PTHR22809">
    <property type="entry name" value="METHYLTRANSFERASE-RELATED"/>
    <property type="match status" value="1"/>
</dbReference>
<keyword evidence="2" id="KW-0489">Methyltransferase</keyword>
<dbReference type="GO" id="GO:0052735">
    <property type="term" value="F:tRNA (cytidine-3-)-methyltransferase activity"/>
    <property type="evidence" value="ECO:0007669"/>
    <property type="project" value="TreeGrafter"/>
</dbReference>
<proteinExistence type="inferred from homology"/>
<dbReference type="Gene3D" id="2.80.10.50">
    <property type="match status" value="1"/>
</dbReference>
<dbReference type="Gene3D" id="3.40.50.150">
    <property type="entry name" value="Vaccinia Virus protein VP39"/>
    <property type="match status" value="1"/>
</dbReference>
<protein>
    <recommendedName>
        <fullName evidence="5">Methyltransferase type 12 domain-containing protein</fullName>
    </recommendedName>
</protein>
<reference evidence="6 7" key="1">
    <citation type="submission" date="2016-03" db="EMBL/GenBank/DDBJ databases">
        <title>Comparative genomics of the ectomycorrhizal sister species Rhizopogon vinicolor and Rhizopogon vesiculosus (Basidiomycota: Boletales) reveals a divergence of the mating type B locus.</title>
        <authorList>
            <person name="Mujic A.B."/>
            <person name="Kuo A."/>
            <person name="Tritt A."/>
            <person name="Lipzen A."/>
            <person name="Chen C."/>
            <person name="Johnson J."/>
            <person name="Sharma A."/>
            <person name="Barry K."/>
            <person name="Grigoriev I.V."/>
            <person name="Spatafora J.W."/>
        </authorList>
    </citation>
    <scope>NUCLEOTIDE SEQUENCE [LARGE SCALE GENOMIC DNA]</scope>
    <source>
        <strain evidence="6 7">AM-OR11-056</strain>
    </source>
</reference>
<dbReference type="Pfam" id="PF08242">
    <property type="entry name" value="Methyltransf_12"/>
    <property type="match status" value="1"/>
</dbReference>
<feature type="region of interest" description="Disordered" evidence="4">
    <location>
        <begin position="417"/>
        <end position="484"/>
    </location>
</feature>
<evidence type="ECO:0000256" key="1">
    <source>
        <dbReference type="ARBA" id="ARBA00009725"/>
    </source>
</evidence>
<evidence type="ECO:0000256" key="4">
    <source>
        <dbReference type="SAM" id="MobiDB-lite"/>
    </source>
</evidence>
<evidence type="ECO:0000259" key="5">
    <source>
        <dbReference type="Pfam" id="PF08242"/>
    </source>
</evidence>
<dbReference type="InterPro" id="IPR013217">
    <property type="entry name" value="Methyltransf_12"/>
</dbReference>
<feature type="compositionally biased region" description="Polar residues" evidence="4">
    <location>
        <begin position="439"/>
        <end position="458"/>
    </location>
</feature>
<comment type="similarity">
    <text evidence="1">Belongs to the methyltransferase superfamily. METL family.</text>
</comment>
<dbReference type="CDD" id="cd02440">
    <property type="entry name" value="AdoMet_MTases"/>
    <property type="match status" value="1"/>
</dbReference>
<feature type="compositionally biased region" description="Low complexity" evidence="4">
    <location>
        <begin position="459"/>
        <end position="477"/>
    </location>
</feature>
<dbReference type="STRING" id="180088.A0A1J8QV01"/>